<dbReference type="OrthoDB" id="1100194at2"/>
<dbReference type="AlphaFoldDB" id="A0A4R0PHS8"/>
<evidence type="ECO:0000313" key="3">
    <source>
        <dbReference type="EMBL" id="TCD18951.1"/>
    </source>
</evidence>
<feature type="compositionally biased region" description="Low complexity" evidence="1">
    <location>
        <begin position="126"/>
        <end position="137"/>
    </location>
</feature>
<proteinExistence type="predicted"/>
<protein>
    <recommendedName>
        <fullName evidence="5">Lipoprotein</fullName>
    </recommendedName>
</protein>
<keyword evidence="2" id="KW-0812">Transmembrane</keyword>
<feature type="transmembrane region" description="Helical" evidence="2">
    <location>
        <begin position="12"/>
        <end position="35"/>
    </location>
</feature>
<keyword evidence="2" id="KW-1133">Transmembrane helix</keyword>
<comment type="caution">
    <text evidence="3">The sequence shown here is derived from an EMBL/GenBank/DDBJ whole genome shotgun (WGS) entry which is preliminary data.</text>
</comment>
<gene>
    <name evidence="3" type="ORF">EZ456_20870</name>
</gene>
<evidence type="ECO:0000313" key="4">
    <source>
        <dbReference type="Proteomes" id="UP000293925"/>
    </source>
</evidence>
<keyword evidence="4" id="KW-1185">Reference proteome</keyword>
<dbReference type="Proteomes" id="UP000293925">
    <property type="component" value="Unassembled WGS sequence"/>
</dbReference>
<feature type="compositionally biased region" description="Basic residues" evidence="1">
    <location>
        <begin position="153"/>
        <end position="162"/>
    </location>
</feature>
<evidence type="ECO:0000256" key="1">
    <source>
        <dbReference type="SAM" id="MobiDB-lite"/>
    </source>
</evidence>
<dbReference type="PROSITE" id="PS51257">
    <property type="entry name" value="PROKAR_LIPOPROTEIN"/>
    <property type="match status" value="1"/>
</dbReference>
<feature type="region of interest" description="Disordered" evidence="1">
    <location>
        <begin position="122"/>
        <end position="162"/>
    </location>
</feature>
<name>A0A4R0PHS8_9SPHI</name>
<reference evidence="3 4" key="1">
    <citation type="submission" date="2019-02" db="EMBL/GenBank/DDBJ databases">
        <title>Pedobacter sp. RP-3-21 sp. nov., isolated from Arctic soil.</title>
        <authorList>
            <person name="Dahal R.H."/>
        </authorList>
    </citation>
    <scope>NUCLEOTIDE SEQUENCE [LARGE SCALE GENOMIC DNA]</scope>
    <source>
        <strain evidence="3 4">RP-3-21</strain>
    </source>
</reference>
<dbReference type="RefSeq" id="WP_131533524.1">
    <property type="nucleotide sequence ID" value="NZ_SJSO01000023.1"/>
</dbReference>
<accession>A0A4R0PHS8</accession>
<keyword evidence="2" id="KW-0472">Membrane</keyword>
<evidence type="ECO:0000256" key="2">
    <source>
        <dbReference type="SAM" id="Phobius"/>
    </source>
</evidence>
<evidence type="ECO:0008006" key="5">
    <source>
        <dbReference type="Google" id="ProtNLM"/>
    </source>
</evidence>
<dbReference type="EMBL" id="SJSO01000023">
    <property type="protein sequence ID" value="TCD18951.1"/>
    <property type="molecule type" value="Genomic_DNA"/>
</dbReference>
<sequence>MVKTNKTFFGLISRFTFVILTCTIILSSCTTNYYLVSSGEETPVYSQPNENNSTAIIPANRPFIYWGKGKRAKTKYGQINGYSAYLTSWRKLAKLNKKQLTALTFNDDAGYSYNQVSNSTYGGGISSKKSSTSSGGTVHIKGYTRKDGTYVRPHTRSAPRRH</sequence>
<organism evidence="3 4">
    <name type="scientific">Pedobacter psychrodurus</name>
    <dbReference type="NCBI Taxonomy" id="2530456"/>
    <lineage>
        <taxon>Bacteria</taxon>
        <taxon>Pseudomonadati</taxon>
        <taxon>Bacteroidota</taxon>
        <taxon>Sphingobacteriia</taxon>
        <taxon>Sphingobacteriales</taxon>
        <taxon>Sphingobacteriaceae</taxon>
        <taxon>Pedobacter</taxon>
    </lineage>
</organism>